<feature type="compositionally biased region" description="Low complexity" evidence="1">
    <location>
        <begin position="336"/>
        <end position="357"/>
    </location>
</feature>
<organism evidence="3 4">
    <name type="scientific">Dactylosporangium roseum</name>
    <dbReference type="NCBI Taxonomy" id="47989"/>
    <lineage>
        <taxon>Bacteria</taxon>
        <taxon>Bacillati</taxon>
        <taxon>Actinomycetota</taxon>
        <taxon>Actinomycetes</taxon>
        <taxon>Micromonosporales</taxon>
        <taxon>Micromonosporaceae</taxon>
        <taxon>Dactylosporangium</taxon>
    </lineage>
</organism>
<name>A0ABY5Z1H9_9ACTN</name>
<protein>
    <submittedName>
        <fullName evidence="3">Uncharacterized protein</fullName>
    </submittedName>
</protein>
<feature type="transmembrane region" description="Helical" evidence="2">
    <location>
        <begin position="88"/>
        <end position="107"/>
    </location>
</feature>
<keyword evidence="2" id="KW-1133">Transmembrane helix</keyword>
<dbReference type="RefSeq" id="WP_260725231.1">
    <property type="nucleotide sequence ID" value="NZ_BAAABS010000051.1"/>
</dbReference>
<keyword evidence="2" id="KW-0812">Transmembrane</keyword>
<evidence type="ECO:0000256" key="1">
    <source>
        <dbReference type="SAM" id="MobiDB-lite"/>
    </source>
</evidence>
<feature type="region of interest" description="Disordered" evidence="1">
    <location>
        <begin position="221"/>
        <end position="547"/>
    </location>
</feature>
<dbReference type="EMBL" id="CP073721">
    <property type="protein sequence ID" value="UWZ35885.1"/>
    <property type="molecule type" value="Genomic_DNA"/>
</dbReference>
<evidence type="ECO:0000313" key="4">
    <source>
        <dbReference type="Proteomes" id="UP001058271"/>
    </source>
</evidence>
<feature type="compositionally biased region" description="Low complexity" evidence="1">
    <location>
        <begin position="268"/>
        <end position="329"/>
    </location>
</feature>
<sequence>MSTQPPDPTSSAAFSPQPATSPYAAVAQPAAAQPKPAEEKKALQFTSPYRELVSLVLLGVNGVLLLAGLITLLTSLASDFLGNAGSSFGSFVSVETIALPILAVLIATHIEPAVPKARLVVLGALIEYAMAALFGVVLLLAGLIGDLQPDGVRVGFVFAAFLSRLGGLALLGLVLFLVIRVYLGAYAPAKPPQGVYGQPTYPYGQPGYPYAQQQYGQQPGYPAGAQTAPVPQGYPAQPGYQQQQTGGWANPQTTGSNPAVPGAAAGYASQSFPAQQAQPTSTGAPAFTAPTSAAPAPTSAAPASGAPGYAAPASGAPAFGAPDAGAQATGAPAYTAPPSGAPSFGAPASGAPSFGTGEPVSGAPSAESPLSSPFASYTASATAAADEPVSASPADSDPSTPPSGFAAAGWPGGTSTHPAPQDSAPAPQAEGEAASPFGKTGAFPPADPDATTALAPASQDEAPPAVVADAEAAADTETVGGIAPTDPDATATVAHQAADPEATAAFSHVQHARADRPADPDATTVLGTPTSGDDDDTQRTQVIPPRG</sequence>
<proteinExistence type="predicted"/>
<keyword evidence="4" id="KW-1185">Reference proteome</keyword>
<feature type="compositionally biased region" description="Low complexity" evidence="1">
    <location>
        <begin position="442"/>
        <end position="492"/>
    </location>
</feature>
<evidence type="ECO:0000313" key="3">
    <source>
        <dbReference type="EMBL" id="UWZ35885.1"/>
    </source>
</evidence>
<feature type="compositionally biased region" description="Low complexity" evidence="1">
    <location>
        <begin position="371"/>
        <end position="398"/>
    </location>
</feature>
<keyword evidence="2" id="KW-0472">Membrane</keyword>
<feature type="compositionally biased region" description="Low complexity" evidence="1">
    <location>
        <begin position="221"/>
        <end position="247"/>
    </location>
</feature>
<feature type="compositionally biased region" description="Low complexity" evidence="1">
    <location>
        <begin position="418"/>
        <end position="429"/>
    </location>
</feature>
<accession>A0ABY5Z1H9</accession>
<feature type="compositionally biased region" description="Polar residues" evidence="1">
    <location>
        <begin position="9"/>
        <end position="20"/>
    </location>
</feature>
<feature type="transmembrane region" description="Helical" evidence="2">
    <location>
        <begin position="119"/>
        <end position="144"/>
    </location>
</feature>
<evidence type="ECO:0000256" key="2">
    <source>
        <dbReference type="SAM" id="Phobius"/>
    </source>
</evidence>
<feature type="transmembrane region" description="Helical" evidence="2">
    <location>
        <begin position="156"/>
        <end position="183"/>
    </location>
</feature>
<gene>
    <name evidence="3" type="ORF">Drose_33155</name>
</gene>
<feature type="region of interest" description="Disordered" evidence="1">
    <location>
        <begin position="1"/>
        <end position="34"/>
    </location>
</feature>
<feature type="transmembrane region" description="Helical" evidence="2">
    <location>
        <begin position="52"/>
        <end position="76"/>
    </location>
</feature>
<reference evidence="3" key="1">
    <citation type="submission" date="2021-04" db="EMBL/GenBank/DDBJ databases">
        <title>Biosynthetic gene clusters of Dactylosporangioum roseum.</title>
        <authorList>
            <person name="Hartkoorn R.C."/>
            <person name="Beaudoing E."/>
            <person name="Hot D."/>
            <person name="Moureu S."/>
        </authorList>
    </citation>
    <scope>NUCLEOTIDE SEQUENCE</scope>
    <source>
        <strain evidence="3">NRRL B-16295</strain>
    </source>
</reference>
<feature type="compositionally biased region" description="Low complexity" evidence="1">
    <location>
        <begin position="24"/>
        <end position="34"/>
    </location>
</feature>
<dbReference type="Proteomes" id="UP001058271">
    <property type="component" value="Chromosome"/>
</dbReference>